<proteinExistence type="predicted"/>
<gene>
    <name evidence="2" type="ORF">g.34638</name>
</gene>
<feature type="region of interest" description="Disordered" evidence="1">
    <location>
        <begin position="43"/>
        <end position="127"/>
    </location>
</feature>
<reference evidence="2" key="1">
    <citation type="submission" date="2015-11" db="EMBL/GenBank/DDBJ databases">
        <title>De novo transcriptome assembly of four potential Pierce s Disease insect vectors from Arizona vineyards.</title>
        <authorList>
            <person name="Tassone E.E."/>
        </authorList>
    </citation>
    <scope>NUCLEOTIDE SEQUENCE</scope>
</reference>
<feature type="non-terminal residue" evidence="2">
    <location>
        <position position="228"/>
    </location>
</feature>
<feature type="compositionally biased region" description="Polar residues" evidence="1">
    <location>
        <begin position="74"/>
        <end position="94"/>
    </location>
</feature>
<sequence length="228" mass="25801">EFTVGAVRYRSSCVQVCHYHRWRMMAHQSERNIPHLRDIFGFHDKKQPKSSSDKIVNEASEPDPRSNWDDCKSADSSSISTNGGNDSAISVGSTSEEDLSVTSSSKKKKQQRSSRREKTEQDVKHLERHLSMKKTIRKKIMRDLQQAFVEDPNEFRVEDISHEQLKAELNLQSLSFGTSGKKKGKKSSGESNFLDFLRTGESKHSTAPPTNTRMDDADSGHGSPTREM</sequence>
<evidence type="ECO:0000256" key="1">
    <source>
        <dbReference type="SAM" id="MobiDB-lite"/>
    </source>
</evidence>
<organism evidence="2">
    <name type="scientific">Graphocephala atropunctata</name>
    <dbReference type="NCBI Taxonomy" id="36148"/>
    <lineage>
        <taxon>Eukaryota</taxon>
        <taxon>Metazoa</taxon>
        <taxon>Ecdysozoa</taxon>
        <taxon>Arthropoda</taxon>
        <taxon>Hexapoda</taxon>
        <taxon>Insecta</taxon>
        <taxon>Pterygota</taxon>
        <taxon>Neoptera</taxon>
        <taxon>Paraneoptera</taxon>
        <taxon>Hemiptera</taxon>
        <taxon>Auchenorrhyncha</taxon>
        <taxon>Membracoidea</taxon>
        <taxon>Cicadellidae</taxon>
        <taxon>Cicadellinae</taxon>
        <taxon>Cicadellini</taxon>
        <taxon>Graphocephala</taxon>
    </lineage>
</organism>
<feature type="compositionally biased region" description="Basic and acidic residues" evidence="1">
    <location>
        <begin position="43"/>
        <end position="73"/>
    </location>
</feature>
<feature type="region of interest" description="Disordered" evidence="1">
    <location>
        <begin position="173"/>
        <end position="228"/>
    </location>
</feature>
<dbReference type="EMBL" id="GEBQ01014914">
    <property type="protein sequence ID" value="JAT25063.1"/>
    <property type="molecule type" value="Transcribed_RNA"/>
</dbReference>
<feature type="non-terminal residue" evidence="2">
    <location>
        <position position="1"/>
    </location>
</feature>
<dbReference type="AlphaFoldDB" id="A0A1B6LMZ1"/>
<evidence type="ECO:0000313" key="2">
    <source>
        <dbReference type="EMBL" id="JAT25063.1"/>
    </source>
</evidence>
<feature type="compositionally biased region" description="Basic and acidic residues" evidence="1">
    <location>
        <begin position="213"/>
        <end position="228"/>
    </location>
</feature>
<feature type="compositionally biased region" description="Basic and acidic residues" evidence="1">
    <location>
        <begin position="114"/>
        <end position="127"/>
    </location>
</feature>
<name>A0A1B6LMZ1_9HEMI</name>
<protein>
    <submittedName>
        <fullName evidence="2">Uncharacterized protein</fullName>
    </submittedName>
</protein>
<accession>A0A1B6LMZ1</accession>